<dbReference type="EMBL" id="CP015579">
    <property type="protein sequence ID" value="ARU94644.1"/>
    <property type="molecule type" value="Genomic_DNA"/>
</dbReference>
<dbReference type="SUPFAM" id="SSF111331">
    <property type="entry name" value="NAD kinase/diacylglycerol kinase-like"/>
    <property type="match status" value="1"/>
</dbReference>
<dbReference type="InterPro" id="IPR017438">
    <property type="entry name" value="ATP-NAD_kinase_N"/>
</dbReference>
<dbReference type="GO" id="GO:0005524">
    <property type="term" value="F:ATP binding"/>
    <property type="evidence" value="ECO:0007669"/>
    <property type="project" value="UniProtKB-UniRule"/>
</dbReference>
<evidence type="ECO:0000256" key="4">
    <source>
        <dbReference type="ARBA" id="ARBA00022741"/>
    </source>
</evidence>
<feature type="binding site" evidence="11">
    <location>
        <position position="95"/>
    </location>
    <ligand>
        <name>ATP</name>
        <dbReference type="ChEBI" id="CHEBI:30616"/>
    </ligand>
</feature>
<evidence type="ECO:0000256" key="9">
    <source>
        <dbReference type="ARBA" id="ARBA00023209"/>
    </source>
</evidence>
<dbReference type="KEGG" id="tci:A7K98_13260"/>
<sequence>MKSSSKAMLIVNGKSAADEFLRQAVYQLRDEGHQIDVRVTWEQGDISRFLEEACSIQADTVIAAGGDGTVNELVTALAKLAVEARPLLGILPLGTANDFARSAAIPESTQAALRLALQGDVSAVDLVKVNEQRYFINMATGGFGPRITTETPDKLKAALGGLSYVVHGLLRMDTLQPDQCELISDEFHWQGDALVIGIGNARQAGGGQQLCPTALIDDGLLDISIVTAEQWLPSLLHNLAGTPGNPGVITSRCHQLEIKARHSMTFNLDGEPLHGHHFRFELLPKAISCRLPEHCPLLGGHTGQI</sequence>
<evidence type="ECO:0000313" key="13">
    <source>
        <dbReference type="EMBL" id="ARU94644.1"/>
    </source>
</evidence>
<accession>A0A1Y0L9D0</accession>
<evidence type="ECO:0000313" key="15">
    <source>
        <dbReference type="Proteomes" id="UP000195729"/>
    </source>
</evidence>
<feature type="active site" description="Proton acceptor" evidence="11">
    <location>
        <position position="271"/>
    </location>
</feature>
<comment type="cofactor">
    <cofactor evidence="11">
        <name>Mg(2+)</name>
        <dbReference type="ChEBI" id="CHEBI:18420"/>
    </cofactor>
    <cofactor evidence="11">
        <name>Ca(2+)</name>
        <dbReference type="ChEBI" id="CHEBI:29108"/>
    </cofactor>
    <text evidence="11">Binds 1 Mg(2+) ion per subunit. Ca(2+) may be able to substitute.</text>
</comment>
<evidence type="ECO:0000256" key="5">
    <source>
        <dbReference type="ARBA" id="ARBA00022777"/>
    </source>
</evidence>
<dbReference type="Gene3D" id="3.40.50.10330">
    <property type="entry name" value="Probable inorganic polyphosphate/atp-NAD kinase, domain 1"/>
    <property type="match status" value="1"/>
</dbReference>
<dbReference type="NCBIfam" id="TIGR00147">
    <property type="entry name" value="YegS/Rv2252/BmrU family lipid kinase"/>
    <property type="match status" value="1"/>
</dbReference>
<dbReference type="InterPro" id="IPR001206">
    <property type="entry name" value="Diacylglycerol_kinase_cat_dom"/>
</dbReference>
<evidence type="ECO:0000256" key="1">
    <source>
        <dbReference type="ARBA" id="ARBA00022516"/>
    </source>
</evidence>
<name>A0A1Y0L9D0_TATCI</name>
<feature type="binding site" evidence="11">
    <location>
        <position position="215"/>
    </location>
    <ligand>
        <name>Mg(2+)</name>
        <dbReference type="ChEBI" id="CHEBI:18420"/>
    </ligand>
</feature>
<keyword evidence="6 11" id="KW-0067">ATP-binding</keyword>
<dbReference type="InterPro" id="IPR050187">
    <property type="entry name" value="Lipid_Phosphate_FormReg"/>
</dbReference>
<keyword evidence="10 11" id="KW-1208">Phospholipid metabolism</keyword>
<dbReference type="InterPro" id="IPR022433">
    <property type="entry name" value="Lip_kinase_YegS"/>
</dbReference>
<dbReference type="Pfam" id="PF00781">
    <property type="entry name" value="DAGK_cat"/>
    <property type="match status" value="1"/>
</dbReference>
<evidence type="ECO:0000259" key="12">
    <source>
        <dbReference type="PROSITE" id="PS50146"/>
    </source>
</evidence>
<evidence type="ECO:0000256" key="6">
    <source>
        <dbReference type="ARBA" id="ARBA00022840"/>
    </source>
</evidence>
<evidence type="ECO:0000256" key="8">
    <source>
        <dbReference type="ARBA" id="ARBA00023098"/>
    </source>
</evidence>
<dbReference type="Proteomes" id="UP000195814">
    <property type="component" value="Chromosome"/>
</dbReference>
<protein>
    <recommendedName>
        <fullName evidence="11">Probable lipid kinase YegS-like</fullName>
        <ecNumber evidence="11">2.7.1.-</ecNumber>
    </recommendedName>
</protein>
<keyword evidence="3 11" id="KW-0479">Metal-binding</keyword>
<comment type="subcellular location">
    <subcellularLocation>
        <location evidence="11">Cytoplasm</location>
    </subcellularLocation>
</comment>
<dbReference type="Proteomes" id="UP000195729">
    <property type="component" value="Chromosome"/>
</dbReference>
<keyword evidence="2 11" id="KW-0808">Transferase</keyword>
<dbReference type="PANTHER" id="PTHR12358">
    <property type="entry name" value="SPHINGOSINE KINASE"/>
    <property type="match status" value="1"/>
</dbReference>
<dbReference type="GO" id="GO:0008654">
    <property type="term" value="P:phospholipid biosynthetic process"/>
    <property type="evidence" value="ECO:0007669"/>
    <property type="project" value="UniProtKB-UniRule"/>
</dbReference>
<dbReference type="AlphaFoldDB" id="A0A1Y0L9D0"/>
<dbReference type="GO" id="GO:0005737">
    <property type="term" value="C:cytoplasm"/>
    <property type="evidence" value="ECO:0007669"/>
    <property type="project" value="UniProtKB-SubCell"/>
</dbReference>
<dbReference type="InterPro" id="IPR005218">
    <property type="entry name" value="Diacylglycerol/lipid_kinase"/>
</dbReference>
<dbReference type="InterPro" id="IPR045540">
    <property type="entry name" value="YegS/DAGK_C"/>
</dbReference>
<dbReference type="EC" id="2.7.1.-" evidence="11"/>
<feature type="binding site" evidence="11">
    <location>
        <position position="218"/>
    </location>
    <ligand>
        <name>Mg(2+)</name>
        <dbReference type="ChEBI" id="CHEBI:18420"/>
    </ligand>
</feature>
<keyword evidence="5 11" id="KW-0418">Kinase</keyword>
<keyword evidence="15" id="KW-1185">Reference proteome</keyword>
<gene>
    <name evidence="13" type="ORF">A7K98_13260</name>
    <name evidence="14" type="ORF">A7K99_13245</name>
</gene>
<dbReference type="InterPro" id="IPR016064">
    <property type="entry name" value="NAD/diacylglycerol_kinase_sf"/>
</dbReference>
<keyword evidence="9 11" id="KW-0594">Phospholipid biosynthesis</keyword>
<evidence type="ECO:0000313" key="14">
    <source>
        <dbReference type="EMBL" id="ARU98681.1"/>
    </source>
</evidence>
<dbReference type="NCBIfam" id="NF009602">
    <property type="entry name" value="PRK13054.1"/>
    <property type="match status" value="1"/>
</dbReference>
<feature type="binding site" evidence="11">
    <location>
        <position position="220"/>
    </location>
    <ligand>
        <name>Mg(2+)</name>
        <dbReference type="ChEBI" id="CHEBI:18420"/>
    </ligand>
</feature>
<organism evidence="13 16">
    <name type="scientific">Tatumella citrea</name>
    <name type="common">Pantoea citrea</name>
    <dbReference type="NCBI Taxonomy" id="53336"/>
    <lineage>
        <taxon>Bacteria</taxon>
        <taxon>Pseudomonadati</taxon>
        <taxon>Pseudomonadota</taxon>
        <taxon>Gammaproteobacteria</taxon>
        <taxon>Enterobacterales</taxon>
        <taxon>Erwiniaceae</taxon>
        <taxon>Tatumella</taxon>
    </lineage>
</organism>
<feature type="binding site" evidence="11">
    <location>
        <begin position="66"/>
        <end position="72"/>
    </location>
    <ligand>
        <name>ATP</name>
        <dbReference type="ChEBI" id="CHEBI:30616"/>
    </ligand>
</feature>
<keyword evidence="7 11" id="KW-0460">Magnesium</keyword>
<dbReference type="RefSeq" id="WP_087489015.1">
    <property type="nucleotide sequence ID" value="NZ_CP015579.1"/>
</dbReference>
<keyword evidence="11" id="KW-0963">Cytoplasm</keyword>
<dbReference type="PROSITE" id="PS50146">
    <property type="entry name" value="DAGK"/>
    <property type="match status" value="1"/>
</dbReference>
<feature type="binding site" evidence="11">
    <location>
        <position position="40"/>
    </location>
    <ligand>
        <name>ATP</name>
        <dbReference type="ChEBI" id="CHEBI:30616"/>
    </ligand>
</feature>
<proteinExistence type="inferred from homology"/>
<dbReference type="EMBL" id="CP015581">
    <property type="protein sequence ID" value="ARU98681.1"/>
    <property type="molecule type" value="Genomic_DNA"/>
</dbReference>
<dbReference type="OrthoDB" id="142078at2"/>
<dbReference type="SMART" id="SM00046">
    <property type="entry name" value="DAGKc"/>
    <property type="match status" value="1"/>
</dbReference>
<dbReference type="HAMAP" id="MF_01377">
    <property type="entry name" value="YegS"/>
    <property type="match status" value="1"/>
</dbReference>
<comment type="function">
    <text evidence="11">Probably phosphorylates lipids; the in vivo substrate is unknown.</text>
</comment>
<evidence type="ECO:0000313" key="16">
    <source>
        <dbReference type="Proteomes" id="UP000195814"/>
    </source>
</evidence>
<dbReference type="GO" id="GO:0005886">
    <property type="term" value="C:plasma membrane"/>
    <property type="evidence" value="ECO:0007669"/>
    <property type="project" value="TreeGrafter"/>
</dbReference>
<evidence type="ECO:0000256" key="2">
    <source>
        <dbReference type="ARBA" id="ARBA00022679"/>
    </source>
</evidence>
<dbReference type="NCBIfam" id="TIGR03702">
    <property type="entry name" value="lip_kinase_YegS"/>
    <property type="match status" value="1"/>
</dbReference>
<evidence type="ECO:0000256" key="7">
    <source>
        <dbReference type="ARBA" id="ARBA00022842"/>
    </source>
</evidence>
<dbReference type="Gene3D" id="2.60.200.40">
    <property type="match status" value="1"/>
</dbReference>
<evidence type="ECO:0000256" key="3">
    <source>
        <dbReference type="ARBA" id="ARBA00022723"/>
    </source>
</evidence>
<dbReference type="GO" id="GO:0001727">
    <property type="term" value="F:lipid kinase activity"/>
    <property type="evidence" value="ECO:0007669"/>
    <property type="project" value="UniProtKB-UniRule"/>
</dbReference>
<evidence type="ECO:0000256" key="10">
    <source>
        <dbReference type="ARBA" id="ARBA00023264"/>
    </source>
</evidence>
<feature type="domain" description="DAGKc" evidence="12">
    <location>
        <begin position="2"/>
        <end position="132"/>
    </location>
</feature>
<comment type="similarity">
    <text evidence="11">Belongs to the diacylglycerol/lipid kinase family. YegS lipid kinase subfamily.</text>
</comment>
<reference evidence="15 16" key="1">
    <citation type="submission" date="2016-05" db="EMBL/GenBank/DDBJ databases">
        <title>Complete genome sequence of two 2,5-diketo-D-glunonic acid producing strain Tatumella citrea.</title>
        <authorList>
            <person name="Duan C."/>
            <person name="Yang J."/>
            <person name="Yang S."/>
        </authorList>
    </citation>
    <scope>NUCLEOTIDE SEQUENCE [LARGE SCALE GENOMIC DNA]</scope>
    <source>
        <strain evidence="14 15">ATCC 39140</strain>
        <strain evidence="13 16">DSM 13699</strain>
    </source>
</reference>
<keyword evidence="4 11" id="KW-0547">Nucleotide-binding</keyword>
<dbReference type="GO" id="GO:0000287">
    <property type="term" value="F:magnesium ion binding"/>
    <property type="evidence" value="ECO:0007669"/>
    <property type="project" value="UniProtKB-UniRule"/>
</dbReference>
<dbReference type="Pfam" id="PF19279">
    <property type="entry name" value="YegS_C"/>
    <property type="match status" value="1"/>
</dbReference>
<dbReference type="PANTHER" id="PTHR12358:SF106">
    <property type="entry name" value="LIPID KINASE YEGS"/>
    <property type="match status" value="1"/>
</dbReference>
<keyword evidence="1 11" id="KW-0444">Lipid biosynthesis</keyword>
<evidence type="ECO:0000256" key="11">
    <source>
        <dbReference type="HAMAP-Rule" id="MF_01377"/>
    </source>
</evidence>
<keyword evidence="8 11" id="KW-0443">Lipid metabolism</keyword>